<sequence>MGHQGRTKRLNASRNDICEGHVTLPRGNRFQVPLTIPLTPTKRAVDSGNSNYTSMVSIKKVIYLSIPHSTQAAAGSAEPQGRIAGNEVLPWSMMGFELIDGVYNRRPVDRRHDFPILPYYLRRPRLDAARCRQLPLWFIVMRPNNQIWRHRALQPRCVDAVPLHGAYESPSVEFVRCLCSPPLQMFVSTPYRMDPRSVSPKATPSPRPTSAGSKFE</sequence>
<dbReference type="EMBL" id="MU128939">
    <property type="protein sequence ID" value="KAF9516488.1"/>
    <property type="molecule type" value="Genomic_DNA"/>
</dbReference>
<reference evidence="2" key="1">
    <citation type="journal article" date="2020" name="Nat. Commun.">
        <title>Large-scale genome sequencing of mycorrhizal fungi provides insights into the early evolution of symbiotic traits.</title>
        <authorList>
            <person name="Miyauchi S."/>
            <person name="Kiss E."/>
            <person name="Kuo A."/>
            <person name="Drula E."/>
            <person name="Kohler A."/>
            <person name="Sanchez-Garcia M."/>
            <person name="Morin E."/>
            <person name="Andreopoulos B."/>
            <person name="Barry K.W."/>
            <person name="Bonito G."/>
            <person name="Buee M."/>
            <person name="Carver A."/>
            <person name="Chen C."/>
            <person name="Cichocki N."/>
            <person name="Clum A."/>
            <person name="Culley D."/>
            <person name="Crous P.W."/>
            <person name="Fauchery L."/>
            <person name="Girlanda M."/>
            <person name="Hayes R.D."/>
            <person name="Keri Z."/>
            <person name="LaButti K."/>
            <person name="Lipzen A."/>
            <person name="Lombard V."/>
            <person name="Magnuson J."/>
            <person name="Maillard F."/>
            <person name="Murat C."/>
            <person name="Nolan M."/>
            <person name="Ohm R.A."/>
            <person name="Pangilinan J."/>
            <person name="Pereira M.F."/>
            <person name="Perotto S."/>
            <person name="Peter M."/>
            <person name="Pfister S."/>
            <person name="Riley R."/>
            <person name="Sitrit Y."/>
            <person name="Stielow J.B."/>
            <person name="Szollosi G."/>
            <person name="Zifcakova L."/>
            <person name="Stursova M."/>
            <person name="Spatafora J.W."/>
            <person name="Tedersoo L."/>
            <person name="Vaario L.M."/>
            <person name="Yamada A."/>
            <person name="Yan M."/>
            <person name="Wang P."/>
            <person name="Xu J."/>
            <person name="Bruns T."/>
            <person name="Baldrian P."/>
            <person name="Vilgalys R."/>
            <person name="Dunand C."/>
            <person name="Henrissat B."/>
            <person name="Grigoriev I.V."/>
            <person name="Hibbett D."/>
            <person name="Nagy L.G."/>
            <person name="Martin F.M."/>
        </authorList>
    </citation>
    <scope>NUCLEOTIDE SEQUENCE</scope>
    <source>
        <strain evidence="2">UP504</strain>
    </source>
</reference>
<evidence type="ECO:0000313" key="3">
    <source>
        <dbReference type="Proteomes" id="UP000886523"/>
    </source>
</evidence>
<accession>A0A9P6DZ93</accession>
<evidence type="ECO:0000313" key="2">
    <source>
        <dbReference type="EMBL" id="KAF9516488.1"/>
    </source>
</evidence>
<proteinExistence type="predicted"/>
<keyword evidence="3" id="KW-1185">Reference proteome</keyword>
<comment type="caution">
    <text evidence="2">The sequence shown here is derived from an EMBL/GenBank/DDBJ whole genome shotgun (WGS) entry which is preliminary data.</text>
</comment>
<dbReference type="Proteomes" id="UP000886523">
    <property type="component" value="Unassembled WGS sequence"/>
</dbReference>
<name>A0A9P6DZ93_9AGAM</name>
<evidence type="ECO:0000256" key="1">
    <source>
        <dbReference type="SAM" id="MobiDB-lite"/>
    </source>
</evidence>
<gene>
    <name evidence="2" type="ORF">BS47DRAFT_1390736</name>
</gene>
<organism evidence="2 3">
    <name type="scientific">Hydnum rufescens UP504</name>
    <dbReference type="NCBI Taxonomy" id="1448309"/>
    <lineage>
        <taxon>Eukaryota</taxon>
        <taxon>Fungi</taxon>
        <taxon>Dikarya</taxon>
        <taxon>Basidiomycota</taxon>
        <taxon>Agaricomycotina</taxon>
        <taxon>Agaricomycetes</taxon>
        <taxon>Cantharellales</taxon>
        <taxon>Hydnaceae</taxon>
        <taxon>Hydnum</taxon>
    </lineage>
</organism>
<feature type="region of interest" description="Disordered" evidence="1">
    <location>
        <begin position="194"/>
        <end position="216"/>
    </location>
</feature>
<dbReference type="AlphaFoldDB" id="A0A9P6DZ93"/>
<protein>
    <submittedName>
        <fullName evidence="2">Uncharacterized protein</fullName>
    </submittedName>
</protein>